<feature type="transmembrane region" description="Helical" evidence="11">
    <location>
        <begin position="20"/>
        <end position="38"/>
    </location>
</feature>
<gene>
    <name evidence="13" type="ORF">SIL82_09635</name>
</gene>
<dbReference type="InterPro" id="IPR022346">
    <property type="entry name" value="T2SS_GspH"/>
</dbReference>
<protein>
    <recommendedName>
        <fullName evidence="2">Type II secretion system protein H</fullName>
    </recommendedName>
    <alternativeName>
        <fullName evidence="10">General secretion pathway protein H</fullName>
    </alternativeName>
</protein>
<keyword evidence="4" id="KW-0488">Methylation</keyword>
<evidence type="ECO:0000313" key="14">
    <source>
        <dbReference type="Proteomes" id="UP001279660"/>
    </source>
</evidence>
<comment type="similarity">
    <text evidence="9">Belongs to the GSP H family.</text>
</comment>
<evidence type="ECO:0000313" key="13">
    <source>
        <dbReference type="EMBL" id="MDX5984523.1"/>
    </source>
</evidence>
<evidence type="ECO:0000256" key="5">
    <source>
        <dbReference type="ARBA" id="ARBA00022519"/>
    </source>
</evidence>
<evidence type="ECO:0000256" key="1">
    <source>
        <dbReference type="ARBA" id="ARBA00004377"/>
    </source>
</evidence>
<keyword evidence="8 11" id="KW-0472">Membrane</keyword>
<dbReference type="InterPro" id="IPR045584">
    <property type="entry name" value="Pilin-like"/>
</dbReference>
<dbReference type="RefSeq" id="WP_010403192.1">
    <property type="nucleotide sequence ID" value="NZ_JAWXXV010000001.1"/>
</dbReference>
<evidence type="ECO:0000256" key="4">
    <source>
        <dbReference type="ARBA" id="ARBA00022481"/>
    </source>
</evidence>
<dbReference type="EMBL" id="JAWXXV010000001">
    <property type="protein sequence ID" value="MDX5984523.1"/>
    <property type="molecule type" value="Genomic_DNA"/>
</dbReference>
<feature type="domain" description="General secretion pathway GspH" evidence="12">
    <location>
        <begin position="48"/>
        <end position="150"/>
    </location>
</feature>
<organism evidence="13 14">
    <name type="scientific">Sphingomonas echinoides</name>
    <dbReference type="NCBI Taxonomy" id="59803"/>
    <lineage>
        <taxon>Bacteria</taxon>
        <taxon>Pseudomonadati</taxon>
        <taxon>Pseudomonadota</taxon>
        <taxon>Alphaproteobacteria</taxon>
        <taxon>Sphingomonadales</taxon>
        <taxon>Sphingomonadaceae</taxon>
        <taxon>Sphingomonas</taxon>
    </lineage>
</organism>
<keyword evidence="7 11" id="KW-1133">Transmembrane helix</keyword>
<evidence type="ECO:0000256" key="3">
    <source>
        <dbReference type="ARBA" id="ARBA00022475"/>
    </source>
</evidence>
<evidence type="ECO:0000259" key="12">
    <source>
        <dbReference type="Pfam" id="PF12019"/>
    </source>
</evidence>
<reference evidence="13 14" key="1">
    <citation type="submission" date="2023-11" db="EMBL/GenBank/DDBJ databases">
        <title>MicrobeMod: A computational toolkit for identifying prokaryotic methylation and restriction-modification with nanopore sequencing.</title>
        <authorList>
            <person name="Crits-Christoph A."/>
            <person name="Kang S.C."/>
            <person name="Lee H."/>
            <person name="Ostrov N."/>
        </authorList>
    </citation>
    <scope>NUCLEOTIDE SEQUENCE [LARGE SCALE GENOMIC DNA]</scope>
    <source>
        <strain evidence="13 14">ATCC 14820</strain>
    </source>
</reference>
<dbReference type="InterPro" id="IPR002416">
    <property type="entry name" value="T2SS_protein-GspH"/>
</dbReference>
<evidence type="ECO:0000256" key="8">
    <source>
        <dbReference type="ARBA" id="ARBA00023136"/>
    </source>
</evidence>
<keyword evidence="14" id="KW-1185">Reference proteome</keyword>
<keyword evidence="6 11" id="KW-0812">Transmembrane</keyword>
<keyword evidence="3" id="KW-1003">Cell membrane</keyword>
<comment type="subcellular location">
    <subcellularLocation>
        <location evidence="1">Cell inner membrane</location>
        <topology evidence="1">Single-pass membrane protein</topology>
    </subcellularLocation>
</comment>
<dbReference type="Proteomes" id="UP001279660">
    <property type="component" value="Unassembled WGS sequence"/>
</dbReference>
<keyword evidence="5" id="KW-0997">Cell inner membrane</keyword>
<evidence type="ECO:0000256" key="2">
    <source>
        <dbReference type="ARBA" id="ARBA00021549"/>
    </source>
</evidence>
<dbReference type="Pfam" id="PF12019">
    <property type="entry name" value="GspH"/>
    <property type="match status" value="1"/>
</dbReference>
<dbReference type="PROSITE" id="PS00409">
    <property type="entry name" value="PROKAR_NTER_METHYL"/>
    <property type="match status" value="1"/>
</dbReference>
<evidence type="ECO:0000256" key="11">
    <source>
        <dbReference type="SAM" id="Phobius"/>
    </source>
</evidence>
<sequence length="156" mass="16550">MPISVAGSNARERGFTLIELMIVIAIIGLASAVVVMALPDPRGRLTDEAARFAARTRAAHDLAVVGARPISVWVSEGGYGFDERLDGAWVAMGEKPLRVTRWSSGTRALPSGATPRDRILFDSTGMADRPLDVTLTRSRESVVVHVAADGAVRIGG</sequence>
<accession>A0ABU4PK04</accession>
<evidence type="ECO:0000256" key="9">
    <source>
        <dbReference type="ARBA" id="ARBA00025772"/>
    </source>
</evidence>
<dbReference type="InterPro" id="IPR012902">
    <property type="entry name" value="N_methyl_site"/>
</dbReference>
<evidence type="ECO:0000256" key="6">
    <source>
        <dbReference type="ARBA" id="ARBA00022692"/>
    </source>
</evidence>
<proteinExistence type="inferred from homology"/>
<dbReference type="Gene3D" id="3.55.40.10">
    <property type="entry name" value="minor pseudopilin epsh domain"/>
    <property type="match status" value="1"/>
</dbReference>
<dbReference type="NCBIfam" id="TIGR02532">
    <property type="entry name" value="IV_pilin_GFxxxE"/>
    <property type="match status" value="1"/>
</dbReference>
<evidence type="ECO:0000256" key="10">
    <source>
        <dbReference type="ARBA" id="ARBA00030775"/>
    </source>
</evidence>
<dbReference type="Pfam" id="PF07963">
    <property type="entry name" value="N_methyl"/>
    <property type="match status" value="1"/>
</dbReference>
<comment type="caution">
    <text evidence="13">The sequence shown here is derived from an EMBL/GenBank/DDBJ whole genome shotgun (WGS) entry which is preliminary data.</text>
</comment>
<evidence type="ECO:0000256" key="7">
    <source>
        <dbReference type="ARBA" id="ARBA00022989"/>
    </source>
</evidence>
<dbReference type="SUPFAM" id="SSF54523">
    <property type="entry name" value="Pili subunits"/>
    <property type="match status" value="1"/>
</dbReference>
<dbReference type="PRINTS" id="PR00885">
    <property type="entry name" value="BCTERIALGSPH"/>
</dbReference>
<name>A0ABU4PK04_9SPHN</name>